<dbReference type="PANTHER" id="PTHR11439:SF503">
    <property type="entry name" value="CYSTEINE-RICH RLK (RECEPTOR-LIKE PROTEIN KINASE) 8"/>
    <property type="match status" value="1"/>
</dbReference>
<dbReference type="Proteomes" id="UP000701853">
    <property type="component" value="Chromosome 3"/>
</dbReference>
<comment type="caution">
    <text evidence="2">The sequence shown here is derived from an EMBL/GenBank/DDBJ whole genome shotgun (WGS) entry which is preliminary data.</text>
</comment>
<evidence type="ECO:0000313" key="3">
    <source>
        <dbReference type="Proteomes" id="UP000701853"/>
    </source>
</evidence>
<reference evidence="2 3" key="1">
    <citation type="journal article" date="2021" name="bioRxiv">
        <title>The Gossypium anomalum genome as a resource for cotton improvement and evolutionary analysis of hybrid incompatibility.</title>
        <authorList>
            <person name="Grover C.E."/>
            <person name="Yuan D."/>
            <person name="Arick M.A."/>
            <person name="Miller E.R."/>
            <person name="Hu G."/>
            <person name="Peterson D.G."/>
            <person name="Wendel J.F."/>
            <person name="Udall J.A."/>
        </authorList>
    </citation>
    <scope>NUCLEOTIDE SEQUENCE [LARGE SCALE GENOMIC DNA]</scope>
    <source>
        <strain evidence="2">JFW-Udall</strain>
        <tissue evidence="2">Leaf</tissue>
    </source>
</reference>
<accession>A0A8J5ZDN0</accession>
<dbReference type="InterPro" id="IPR013103">
    <property type="entry name" value="RVT_2"/>
</dbReference>
<name>A0A8J5ZDN0_9ROSI</name>
<dbReference type="PANTHER" id="PTHR11439">
    <property type="entry name" value="GAG-POL-RELATED RETROTRANSPOSON"/>
    <property type="match status" value="1"/>
</dbReference>
<dbReference type="SUPFAM" id="SSF56672">
    <property type="entry name" value="DNA/RNA polymerases"/>
    <property type="match status" value="1"/>
</dbReference>
<keyword evidence="3" id="KW-1185">Reference proteome</keyword>
<organism evidence="2 3">
    <name type="scientific">Gossypium anomalum</name>
    <dbReference type="NCBI Taxonomy" id="47600"/>
    <lineage>
        <taxon>Eukaryota</taxon>
        <taxon>Viridiplantae</taxon>
        <taxon>Streptophyta</taxon>
        <taxon>Embryophyta</taxon>
        <taxon>Tracheophyta</taxon>
        <taxon>Spermatophyta</taxon>
        <taxon>Magnoliopsida</taxon>
        <taxon>eudicotyledons</taxon>
        <taxon>Gunneridae</taxon>
        <taxon>Pentapetalae</taxon>
        <taxon>rosids</taxon>
        <taxon>malvids</taxon>
        <taxon>Malvales</taxon>
        <taxon>Malvaceae</taxon>
        <taxon>Malvoideae</taxon>
        <taxon>Gossypium</taxon>
    </lineage>
</organism>
<evidence type="ECO:0000313" key="2">
    <source>
        <dbReference type="EMBL" id="KAG8499828.1"/>
    </source>
</evidence>
<dbReference type="OrthoDB" id="413760at2759"/>
<dbReference type="EMBL" id="JAHUZN010000003">
    <property type="protein sequence ID" value="KAG8499828.1"/>
    <property type="molecule type" value="Genomic_DNA"/>
</dbReference>
<sequence length="223" mass="25296">MLEVFEMTDLGVMTYFLGMEVKQLQQGIFISQCVFASKILKKFCMTNCKSVSTPVVQGEKLSRNEYEEKVDEKEYRSLVGCLLYLTATRPDIMYGVSLLSRFMNCCTVVHFKEAKRILRYIKGTLSHGVLFKKEKEVKLAGYSDSDWAGSVDDMKSTSGYFFTLGSSVFSWSSKKQQTVAQSTAEAEYIAAAAAVNQAIWLRKLLFDLNEYQSEVTEIMVDNQ</sequence>
<evidence type="ECO:0000259" key="1">
    <source>
        <dbReference type="Pfam" id="PF07727"/>
    </source>
</evidence>
<dbReference type="InterPro" id="IPR043502">
    <property type="entry name" value="DNA/RNA_pol_sf"/>
</dbReference>
<feature type="domain" description="Reverse transcriptase Ty1/copia-type" evidence="1">
    <location>
        <begin position="3"/>
        <end position="56"/>
    </location>
</feature>
<protein>
    <recommendedName>
        <fullName evidence="1">Reverse transcriptase Ty1/copia-type domain-containing protein</fullName>
    </recommendedName>
</protein>
<gene>
    <name evidence="2" type="ORF">CXB51_006266</name>
</gene>
<dbReference type="Pfam" id="PF07727">
    <property type="entry name" value="RVT_2"/>
    <property type="match status" value="1"/>
</dbReference>
<proteinExistence type="predicted"/>
<dbReference type="AlphaFoldDB" id="A0A8J5ZDN0"/>
<dbReference type="CDD" id="cd09272">
    <property type="entry name" value="RNase_HI_RT_Ty1"/>
    <property type="match status" value="1"/>
</dbReference>